<dbReference type="SUPFAM" id="SSF52540">
    <property type="entry name" value="P-loop containing nucleoside triphosphate hydrolases"/>
    <property type="match status" value="1"/>
</dbReference>
<dbReference type="Gene3D" id="1.20.1560.10">
    <property type="entry name" value="ABC transporter type 1, transmembrane domain"/>
    <property type="match status" value="1"/>
</dbReference>
<evidence type="ECO:0000313" key="7">
    <source>
        <dbReference type="EMBL" id="KIH55051.1"/>
    </source>
</evidence>
<evidence type="ECO:0000256" key="3">
    <source>
        <dbReference type="ARBA" id="ARBA00022989"/>
    </source>
</evidence>
<dbReference type="AlphaFoldDB" id="A0A0C2GD93"/>
<dbReference type="GO" id="GO:0016020">
    <property type="term" value="C:membrane"/>
    <property type="evidence" value="ECO:0007669"/>
    <property type="project" value="UniProtKB-SubCell"/>
</dbReference>
<feature type="transmembrane region" description="Helical" evidence="5">
    <location>
        <begin position="72"/>
        <end position="89"/>
    </location>
</feature>
<gene>
    <name evidence="7" type="ORF">ANCDUO_14800</name>
</gene>
<feature type="transmembrane region" description="Helical" evidence="5">
    <location>
        <begin position="46"/>
        <end position="66"/>
    </location>
</feature>
<comment type="subcellular location">
    <subcellularLocation>
        <location evidence="1">Membrane</location>
        <topology evidence="1">Multi-pass membrane protein</topology>
    </subcellularLocation>
</comment>
<dbReference type="InterPro" id="IPR036640">
    <property type="entry name" value="ABC1_TM_sf"/>
</dbReference>
<dbReference type="InterPro" id="IPR039421">
    <property type="entry name" value="Type_1_exporter"/>
</dbReference>
<protein>
    <recommendedName>
        <fullName evidence="6">ABC transmembrane type-1 domain-containing protein</fullName>
    </recommendedName>
</protein>
<keyword evidence="4 5" id="KW-0472">Membrane</keyword>
<dbReference type="InterPro" id="IPR003439">
    <property type="entry name" value="ABC_transporter-like_ATP-bd"/>
</dbReference>
<dbReference type="GO" id="GO:0016887">
    <property type="term" value="F:ATP hydrolysis activity"/>
    <property type="evidence" value="ECO:0007669"/>
    <property type="project" value="InterPro"/>
</dbReference>
<dbReference type="Pfam" id="PF00664">
    <property type="entry name" value="ABC_membrane"/>
    <property type="match status" value="1"/>
</dbReference>
<keyword evidence="8" id="KW-1185">Reference proteome</keyword>
<dbReference type="Pfam" id="PF00005">
    <property type="entry name" value="ABC_tran"/>
    <property type="match status" value="1"/>
</dbReference>
<accession>A0A0C2GD93</accession>
<dbReference type="GO" id="GO:0140359">
    <property type="term" value="F:ABC-type transporter activity"/>
    <property type="evidence" value="ECO:0007669"/>
    <property type="project" value="InterPro"/>
</dbReference>
<keyword evidence="2 5" id="KW-0812">Transmembrane</keyword>
<dbReference type="EMBL" id="KN737976">
    <property type="protein sequence ID" value="KIH55051.1"/>
    <property type="molecule type" value="Genomic_DNA"/>
</dbReference>
<reference evidence="7 8" key="1">
    <citation type="submission" date="2013-12" db="EMBL/GenBank/DDBJ databases">
        <title>Draft genome of the parsitic nematode Ancylostoma duodenale.</title>
        <authorList>
            <person name="Mitreva M."/>
        </authorList>
    </citation>
    <scope>NUCLEOTIDE SEQUENCE [LARGE SCALE GENOMIC DNA]</scope>
    <source>
        <strain evidence="7 8">Zhejiang</strain>
    </source>
</reference>
<keyword evidence="3 5" id="KW-1133">Transmembrane helix</keyword>
<dbReference type="PANTHER" id="PTHR24221">
    <property type="entry name" value="ATP-BINDING CASSETTE SUB-FAMILY B"/>
    <property type="match status" value="1"/>
</dbReference>
<dbReference type="InterPro" id="IPR027417">
    <property type="entry name" value="P-loop_NTPase"/>
</dbReference>
<dbReference type="OrthoDB" id="5850198at2759"/>
<evidence type="ECO:0000256" key="2">
    <source>
        <dbReference type="ARBA" id="ARBA00022692"/>
    </source>
</evidence>
<sequence>MRVGVLRSLLSQNAEFFDRPQYSNAAFVTELASKPLDVQACLDYRFMLMVNNLCAVGVCIALSVVACWPSGVAMTILITLFTTSMWFTSNRVSANMLKKAEVDKTPELSVEIIEQTRTIQLLAVETHFIQKFGNYQEAVKSEERKIAIYQGIQFALTQCYIYFSDMVTYAIGATMIFHGYVDAVDTVVSATSANFAGWAVIFASAAFGDFVRSHFAAQALYSIIDSCEKVEGGETPIIDGSVRVQKVDFSYPSRPDVKVARNLNLIARSGQAVALVGASGCGKSTVIQLLERFYDPDSGNIKIDDNDLGTMCRVHLRKNIALVGQEPVLFRGMLNVNSTRWIVKYGR</sequence>
<dbReference type="InterPro" id="IPR011527">
    <property type="entry name" value="ABC1_TM_dom"/>
</dbReference>
<evidence type="ECO:0000256" key="1">
    <source>
        <dbReference type="ARBA" id="ARBA00004141"/>
    </source>
</evidence>
<dbReference type="Gene3D" id="3.40.50.300">
    <property type="entry name" value="P-loop containing nucleotide triphosphate hydrolases"/>
    <property type="match status" value="1"/>
</dbReference>
<evidence type="ECO:0000256" key="5">
    <source>
        <dbReference type="SAM" id="Phobius"/>
    </source>
</evidence>
<organism evidence="7 8">
    <name type="scientific">Ancylostoma duodenale</name>
    <dbReference type="NCBI Taxonomy" id="51022"/>
    <lineage>
        <taxon>Eukaryota</taxon>
        <taxon>Metazoa</taxon>
        <taxon>Ecdysozoa</taxon>
        <taxon>Nematoda</taxon>
        <taxon>Chromadorea</taxon>
        <taxon>Rhabditida</taxon>
        <taxon>Rhabditina</taxon>
        <taxon>Rhabditomorpha</taxon>
        <taxon>Strongyloidea</taxon>
        <taxon>Ancylostomatidae</taxon>
        <taxon>Ancylostomatinae</taxon>
        <taxon>Ancylostoma</taxon>
    </lineage>
</organism>
<name>A0A0C2GD93_9BILA</name>
<evidence type="ECO:0000259" key="6">
    <source>
        <dbReference type="PROSITE" id="PS50929"/>
    </source>
</evidence>
<evidence type="ECO:0000256" key="4">
    <source>
        <dbReference type="ARBA" id="ARBA00023136"/>
    </source>
</evidence>
<dbReference type="SUPFAM" id="SSF90123">
    <property type="entry name" value="ABC transporter transmembrane region"/>
    <property type="match status" value="1"/>
</dbReference>
<dbReference type="PANTHER" id="PTHR24221:SF617">
    <property type="entry name" value="P-GLYCOPROTEIN RELATED"/>
    <property type="match status" value="1"/>
</dbReference>
<dbReference type="GO" id="GO:0005524">
    <property type="term" value="F:ATP binding"/>
    <property type="evidence" value="ECO:0007669"/>
    <property type="project" value="InterPro"/>
</dbReference>
<proteinExistence type="predicted"/>
<dbReference type="Proteomes" id="UP000054047">
    <property type="component" value="Unassembled WGS sequence"/>
</dbReference>
<evidence type="ECO:0000313" key="8">
    <source>
        <dbReference type="Proteomes" id="UP000054047"/>
    </source>
</evidence>
<feature type="domain" description="ABC transmembrane type-1" evidence="6">
    <location>
        <begin position="1"/>
        <end position="212"/>
    </location>
</feature>
<dbReference type="PROSITE" id="PS50929">
    <property type="entry name" value="ABC_TM1F"/>
    <property type="match status" value="1"/>
</dbReference>